<comment type="caution">
    <text evidence="2">The sequence shown here is derived from an EMBL/GenBank/DDBJ whole genome shotgun (WGS) entry which is preliminary data.</text>
</comment>
<dbReference type="PANTHER" id="PTHR35560:SF3">
    <property type="entry name" value="PEPTIDASE S9 PROLYL OLIGOPEPTIDASE CATALYTIC DOMAIN-CONTAINING PROTEIN"/>
    <property type="match status" value="1"/>
</dbReference>
<keyword evidence="3" id="KW-1185">Reference proteome</keyword>
<name>A0AAN6G761_9BASI</name>
<dbReference type="PANTHER" id="PTHR35560">
    <property type="entry name" value="BLL0132 PROTEIN"/>
    <property type="match status" value="1"/>
</dbReference>
<evidence type="ECO:0008006" key="4">
    <source>
        <dbReference type="Google" id="ProtNLM"/>
    </source>
</evidence>
<sequence>MKAFSLGGIAGATLLVLAASLIPASVSAHSDPLAPRSLLQLDVDPLTGTLEQRDAYNLEIAGRHQDGGPRYGPLPVPAGSRLRNFTVGNNGEQTITYWSDNGIMDASVESAIIVIHGRNRDGATYWSIADQALRSAIRDGYAGANPKTVVVAPQFLSSIRNQGQYTANQIAFADANAWQVGEEATAPQGTSVTSFSAINGLLGRLALTSQFPKLKRVVLVGHGGGGQMISRYAVLGEVPSSAQYSIRFVIGNPSSNLYFTPNRPLTSSFDARGASRDRCPLYNTYRYGFDRIKDFCPTAAASSRTPQSYFSRFVQRDVVFLVSNADTDASGDQTCMAILLGGVARRDRTFSYWRYINQLAGTGADLSAFKRGRFSSQLPNWSSVTGGRLRAQLSIVPNAGHNPVEVFGHSLGRAALFNQGQVPAGASPA</sequence>
<gene>
    <name evidence="2" type="ORF">OC842_005875</name>
</gene>
<feature type="chain" id="PRO_5043030734" description="AB hydrolase-1 domain-containing protein" evidence="1">
    <location>
        <begin position="29"/>
        <end position="429"/>
    </location>
</feature>
<dbReference type="InterPro" id="IPR029058">
    <property type="entry name" value="AB_hydrolase_fold"/>
</dbReference>
<protein>
    <recommendedName>
        <fullName evidence="4">AB hydrolase-1 domain-containing protein</fullName>
    </recommendedName>
</protein>
<accession>A0AAN6G761</accession>
<reference evidence="2" key="1">
    <citation type="journal article" date="2023" name="PhytoFront">
        <title>Draft Genome Resources of Seven Strains of Tilletia horrida, Causal Agent of Kernel Smut of Rice.</title>
        <authorList>
            <person name="Khanal S."/>
            <person name="Antony Babu S."/>
            <person name="Zhou X.G."/>
        </authorList>
    </citation>
    <scope>NUCLEOTIDE SEQUENCE</scope>
    <source>
        <strain evidence="2">TX3</strain>
    </source>
</reference>
<dbReference type="EMBL" id="JAPDMQ010000457">
    <property type="protein sequence ID" value="KAK0524313.1"/>
    <property type="molecule type" value="Genomic_DNA"/>
</dbReference>
<feature type="signal peptide" evidence="1">
    <location>
        <begin position="1"/>
        <end position="28"/>
    </location>
</feature>
<evidence type="ECO:0000313" key="3">
    <source>
        <dbReference type="Proteomes" id="UP001176521"/>
    </source>
</evidence>
<evidence type="ECO:0000256" key="1">
    <source>
        <dbReference type="SAM" id="SignalP"/>
    </source>
</evidence>
<dbReference type="Proteomes" id="UP001176521">
    <property type="component" value="Unassembled WGS sequence"/>
</dbReference>
<evidence type="ECO:0000313" key="2">
    <source>
        <dbReference type="EMBL" id="KAK0524313.1"/>
    </source>
</evidence>
<dbReference type="Gene3D" id="3.40.50.1820">
    <property type="entry name" value="alpha/beta hydrolase"/>
    <property type="match status" value="1"/>
</dbReference>
<keyword evidence="1" id="KW-0732">Signal</keyword>
<dbReference type="AlphaFoldDB" id="A0AAN6G761"/>
<organism evidence="2 3">
    <name type="scientific">Tilletia horrida</name>
    <dbReference type="NCBI Taxonomy" id="155126"/>
    <lineage>
        <taxon>Eukaryota</taxon>
        <taxon>Fungi</taxon>
        <taxon>Dikarya</taxon>
        <taxon>Basidiomycota</taxon>
        <taxon>Ustilaginomycotina</taxon>
        <taxon>Exobasidiomycetes</taxon>
        <taxon>Tilletiales</taxon>
        <taxon>Tilletiaceae</taxon>
        <taxon>Tilletia</taxon>
    </lineage>
</organism>
<proteinExistence type="predicted"/>